<evidence type="ECO:0000259" key="5">
    <source>
        <dbReference type="PROSITE" id="PS50280"/>
    </source>
</evidence>
<keyword evidence="4" id="KW-0812">Transmembrane</keyword>
<dbReference type="PRINTS" id="PR00385">
    <property type="entry name" value="P450"/>
</dbReference>
<keyword evidence="7" id="KW-1185">Reference proteome</keyword>
<dbReference type="Pfam" id="PF00067">
    <property type="entry name" value="p450"/>
    <property type="match status" value="1"/>
</dbReference>
<evidence type="ECO:0000256" key="3">
    <source>
        <dbReference type="ARBA" id="ARBA00023004"/>
    </source>
</evidence>
<dbReference type="CDD" id="cd11060">
    <property type="entry name" value="CYP57A1-like"/>
    <property type="match status" value="1"/>
</dbReference>
<dbReference type="Gene3D" id="1.10.630.10">
    <property type="entry name" value="Cytochrome P450"/>
    <property type="match status" value="1"/>
</dbReference>
<feature type="transmembrane region" description="Helical" evidence="4">
    <location>
        <begin position="21"/>
        <end position="40"/>
    </location>
</feature>
<dbReference type="PANTHER" id="PTHR24305">
    <property type="entry name" value="CYTOCHROME P450"/>
    <property type="match status" value="1"/>
</dbReference>
<dbReference type="InterPro" id="IPR001128">
    <property type="entry name" value="Cyt_P450"/>
</dbReference>
<protein>
    <submittedName>
        <fullName evidence="6">Cytochrome P450 monooxygenase</fullName>
    </submittedName>
</protein>
<keyword evidence="4" id="KW-0472">Membrane</keyword>
<dbReference type="GO" id="GO:0005506">
    <property type="term" value="F:iron ion binding"/>
    <property type="evidence" value="ECO:0007669"/>
    <property type="project" value="InterPro"/>
</dbReference>
<dbReference type="SUPFAM" id="SSF82199">
    <property type="entry name" value="SET domain"/>
    <property type="match status" value="1"/>
</dbReference>
<comment type="caution">
    <text evidence="6">The sequence shown here is derived from an EMBL/GenBank/DDBJ whole genome shotgun (WGS) entry which is preliminary data.</text>
</comment>
<dbReference type="InterPro" id="IPR046341">
    <property type="entry name" value="SET_dom_sf"/>
</dbReference>
<dbReference type="SUPFAM" id="SSF48452">
    <property type="entry name" value="TPR-like"/>
    <property type="match status" value="1"/>
</dbReference>
<feature type="domain" description="SET" evidence="5">
    <location>
        <begin position="916"/>
        <end position="1116"/>
    </location>
</feature>
<evidence type="ECO:0000256" key="2">
    <source>
        <dbReference type="ARBA" id="ARBA00022723"/>
    </source>
</evidence>
<evidence type="ECO:0000313" key="7">
    <source>
        <dbReference type="Proteomes" id="UP000544331"/>
    </source>
</evidence>
<sequence length="1317" mass="148696">MAAASFLGNLREIAGDVRPSIAIAGLLVVFLTLWSVLSTWRQYNRLREFKGPRLAALSKWWLIKKVGGGRAYLDFWEVTKQYGSIARVGPNDLLTDDPELMRHILNVRTEYRRSDWYDGMRFDPGNNNILSWRDEDEHFKLRSKMSAGYGGREVENLEPKIDKNILSFMNLLGKYADEKKAVDFGRRAQFFTLDVISDLAFGEPFGFLETDSDVYKYIQITEETLPAVMVTTVIPWLVKVLSSPVFKSLLPSEKDRLGFGKLMGIAKQVTAERFGPDKKVQKDMLGSFVAHGLTQKEAESEILLQIVAGSDTTATAIRSTMLHIITNSLVYTTLRAEISKTHFPEHIIPDSIGRDLPYLQAVIKEGLRIFPPVAGLMSKQVPPQGDTWKGKFIPGGTKIGYCAWGIFRREDIWGSDAGEFRPERWLESKGEKLREMENALELIFSYGRWQCLGRPVALMELNKVYVESATFLIFTIPRTLPRLLLSQPLLSVLISFYHQGFPVLSIHPYDRSLPYCLHNHAAATMDLVDGSFDTTLVKWAKTTETALAEAQTKKGQLVTDHPAKDTVEKLFMIRALGKAMVTPGLSPAGGFIRMVSGSDYPFPNSKLVEDHMMALPITTVEAPYPPCTVPEKDLKPISISEMRLETHHWGSKVLLHRLSSVDRHEAIMFIVEDQAGTAVLLKLYHQPLEKEISCNWTMLDHHVCIVKNPFFQRVNDTISPNFAQVPQPYYSLRVDHPGDIIPLHHADGRIPEAWKVDPCRDDKTSHGHRDHGNKAFRNKNWAEAHHSYFEALDVAETPQDKQLAHLNRSLTNLKLGRPAEALLDVTQAYDPEAPTEKAMFRYATALYRLNRFEDCEAMLIDLLDKFPDSKAAETTLLSVKTRLTEQNTGIYNFKKMYETAKAAKGAPLIDCATYSKPVEIRESPGRGRGLFTTKAVKAGDLLLVEKAFEYSFIDETRVMDKCTHMVNFNTKRLTSGASANLWPKVVQKLYHDPEALSAFTELHHGKYKPVTATEADGRPVVDAFLVEKILSLNSFGAPRSTRDFCGNNVWSGNPAPEACASTRERPLFTSVGVWLLAARINHSCVGNCRRSFIGDMIIIRAARDMPADTELTFPYRPSTDSESYQDVQKGLAKWGFKCDCELCKDRLKTTEAVRVRRKELSEEFNKKLPSDQEFDLDKATKLLRVLEKTYSGKPAKQIRWCIAQLYAYVGIRCRQDGDFVGAAEILIKALETMGFVILATPPDDGSAQARFEVKQWGMMEHHIPWLFFQLIECYEEINPHLVPVAEHYAQVAYSIIVGEGDSMWDVMPATGNKAERT</sequence>
<keyword evidence="1" id="KW-0349">Heme</keyword>
<evidence type="ECO:0000313" key="6">
    <source>
        <dbReference type="EMBL" id="KAF5722188.1"/>
    </source>
</evidence>
<evidence type="ECO:0000256" key="1">
    <source>
        <dbReference type="ARBA" id="ARBA00022617"/>
    </source>
</evidence>
<dbReference type="SMART" id="SM00317">
    <property type="entry name" value="SET"/>
    <property type="match status" value="1"/>
</dbReference>
<gene>
    <name evidence="6" type="ORF">FMUND_3110</name>
</gene>
<dbReference type="Proteomes" id="UP000544331">
    <property type="component" value="Unassembled WGS sequence"/>
</dbReference>
<dbReference type="Pfam" id="PF00856">
    <property type="entry name" value="SET"/>
    <property type="match status" value="1"/>
</dbReference>
<dbReference type="GO" id="GO:0016705">
    <property type="term" value="F:oxidoreductase activity, acting on paired donors, with incorporation or reduction of molecular oxygen"/>
    <property type="evidence" value="ECO:0007669"/>
    <property type="project" value="InterPro"/>
</dbReference>
<accession>A0A8H6DLS7</accession>
<dbReference type="Gene3D" id="1.25.40.10">
    <property type="entry name" value="Tetratricopeptide repeat domain"/>
    <property type="match status" value="1"/>
</dbReference>
<dbReference type="OrthoDB" id="438641at2759"/>
<dbReference type="PANTHER" id="PTHR24305:SF168">
    <property type="entry name" value="P450, PUTATIVE (EUROFUNG)-RELATED"/>
    <property type="match status" value="1"/>
</dbReference>
<dbReference type="GO" id="GO:0004497">
    <property type="term" value="F:monooxygenase activity"/>
    <property type="evidence" value="ECO:0007669"/>
    <property type="project" value="UniProtKB-KW"/>
</dbReference>
<dbReference type="InterPro" id="IPR001214">
    <property type="entry name" value="SET_dom"/>
</dbReference>
<dbReference type="PROSITE" id="PS50280">
    <property type="entry name" value="SET"/>
    <property type="match status" value="1"/>
</dbReference>
<evidence type="ECO:0000256" key="4">
    <source>
        <dbReference type="SAM" id="Phobius"/>
    </source>
</evidence>
<keyword evidence="3" id="KW-0408">Iron</keyword>
<keyword evidence="2" id="KW-0479">Metal-binding</keyword>
<dbReference type="GO" id="GO:0020037">
    <property type="term" value="F:heme binding"/>
    <property type="evidence" value="ECO:0007669"/>
    <property type="project" value="InterPro"/>
</dbReference>
<proteinExistence type="predicted"/>
<organism evidence="6 7">
    <name type="scientific">Fusarium mundagurra</name>
    <dbReference type="NCBI Taxonomy" id="1567541"/>
    <lineage>
        <taxon>Eukaryota</taxon>
        <taxon>Fungi</taxon>
        <taxon>Dikarya</taxon>
        <taxon>Ascomycota</taxon>
        <taxon>Pezizomycotina</taxon>
        <taxon>Sordariomycetes</taxon>
        <taxon>Hypocreomycetidae</taxon>
        <taxon>Hypocreales</taxon>
        <taxon>Nectriaceae</taxon>
        <taxon>Fusarium</taxon>
        <taxon>Fusarium fujikuroi species complex</taxon>
    </lineage>
</organism>
<reference evidence="6 7" key="1">
    <citation type="submission" date="2020-05" db="EMBL/GenBank/DDBJ databases">
        <title>Identification and distribution of gene clusters putatively required for synthesis of sphingolipid metabolism inhibitors in phylogenetically diverse species of the filamentous fungus Fusarium.</title>
        <authorList>
            <person name="Kim H.-S."/>
            <person name="Busman M."/>
            <person name="Brown D.W."/>
            <person name="Divon H."/>
            <person name="Uhlig S."/>
            <person name="Proctor R.H."/>
        </authorList>
    </citation>
    <scope>NUCLEOTIDE SEQUENCE [LARGE SCALE GENOMIC DNA]</scope>
    <source>
        <strain evidence="6 7">NRRL 66235</strain>
    </source>
</reference>
<dbReference type="InterPro" id="IPR050121">
    <property type="entry name" value="Cytochrome_P450_monoxygenase"/>
</dbReference>
<keyword evidence="6" id="KW-0560">Oxidoreductase</keyword>
<dbReference type="CDD" id="cd20071">
    <property type="entry name" value="SET_SMYD"/>
    <property type="match status" value="1"/>
</dbReference>
<dbReference type="InterPro" id="IPR011990">
    <property type="entry name" value="TPR-like_helical_dom_sf"/>
</dbReference>
<name>A0A8H6DLS7_9HYPO</name>
<keyword evidence="6" id="KW-0503">Monooxygenase</keyword>
<dbReference type="EMBL" id="JAAOAN010000091">
    <property type="protein sequence ID" value="KAF5722188.1"/>
    <property type="molecule type" value="Genomic_DNA"/>
</dbReference>
<dbReference type="SUPFAM" id="SSF48264">
    <property type="entry name" value="Cytochrome P450"/>
    <property type="match status" value="1"/>
</dbReference>
<dbReference type="Gene3D" id="2.170.270.10">
    <property type="entry name" value="SET domain"/>
    <property type="match status" value="1"/>
</dbReference>
<dbReference type="InterPro" id="IPR036396">
    <property type="entry name" value="Cyt_P450_sf"/>
</dbReference>
<keyword evidence="4" id="KW-1133">Transmembrane helix</keyword>